<feature type="chain" id="PRO_5047128244" description="Sel1 repeat family protein" evidence="1">
    <location>
        <begin position="34"/>
        <end position="265"/>
    </location>
</feature>
<name>A0ABQ2QH75_9GAMM</name>
<accession>A0ABQ2QH75</accession>
<gene>
    <name evidence="2" type="ORF">GCM10009410_08300</name>
</gene>
<dbReference type="PANTHER" id="PTHR11102">
    <property type="entry name" value="SEL-1-LIKE PROTEIN"/>
    <property type="match status" value="1"/>
</dbReference>
<protein>
    <recommendedName>
        <fullName evidence="4">Sel1 repeat family protein</fullName>
    </recommendedName>
</protein>
<organism evidence="2 3">
    <name type="scientific">Shewanella ulleungensis</name>
    <dbReference type="NCBI Taxonomy" id="2282699"/>
    <lineage>
        <taxon>Bacteria</taxon>
        <taxon>Pseudomonadati</taxon>
        <taxon>Pseudomonadota</taxon>
        <taxon>Gammaproteobacteria</taxon>
        <taxon>Alteromonadales</taxon>
        <taxon>Shewanellaceae</taxon>
        <taxon>Shewanella</taxon>
    </lineage>
</organism>
<dbReference type="Proteomes" id="UP000654004">
    <property type="component" value="Unassembled WGS sequence"/>
</dbReference>
<evidence type="ECO:0000313" key="2">
    <source>
        <dbReference type="EMBL" id="GGP78444.1"/>
    </source>
</evidence>
<dbReference type="SMART" id="SM00671">
    <property type="entry name" value="SEL1"/>
    <property type="match status" value="3"/>
</dbReference>
<dbReference type="PANTHER" id="PTHR11102:SF160">
    <property type="entry name" value="ERAD-ASSOCIATED E3 UBIQUITIN-PROTEIN LIGASE COMPONENT HRD3"/>
    <property type="match status" value="1"/>
</dbReference>
<dbReference type="EMBL" id="BMQW01000002">
    <property type="protein sequence ID" value="GGP78444.1"/>
    <property type="molecule type" value="Genomic_DNA"/>
</dbReference>
<dbReference type="Gene3D" id="1.25.40.10">
    <property type="entry name" value="Tetratricopeptide repeat domain"/>
    <property type="match status" value="2"/>
</dbReference>
<reference evidence="3" key="1">
    <citation type="journal article" date="2019" name="Int. J. Syst. Evol. Microbiol.">
        <title>The Global Catalogue of Microorganisms (GCM) 10K type strain sequencing project: providing services to taxonomists for standard genome sequencing and annotation.</title>
        <authorList>
            <consortium name="The Broad Institute Genomics Platform"/>
            <consortium name="The Broad Institute Genome Sequencing Center for Infectious Disease"/>
            <person name="Wu L."/>
            <person name="Ma J."/>
        </authorList>
    </citation>
    <scope>NUCLEOTIDE SEQUENCE [LARGE SCALE GENOMIC DNA]</scope>
    <source>
        <strain evidence="3">JCM 32305</strain>
    </source>
</reference>
<dbReference type="InterPro" id="IPR011990">
    <property type="entry name" value="TPR-like_helical_dom_sf"/>
</dbReference>
<dbReference type="InterPro" id="IPR006597">
    <property type="entry name" value="Sel1-like"/>
</dbReference>
<dbReference type="SUPFAM" id="SSF81901">
    <property type="entry name" value="HCP-like"/>
    <property type="match status" value="1"/>
</dbReference>
<dbReference type="InterPro" id="IPR050767">
    <property type="entry name" value="Sel1_AlgK"/>
</dbReference>
<sequence>MVVEVCVKKLSQIGTAACLLAFSVISFSPQAFYIPPTAESQAGSKLVHIQIKAKQGDADAQFLLGLMYLSGRFVSQNTQYGLDWVTQAAAQNHVKAQQTVADLAFEGKLFPRDLTLAEKWYLVMAKQGDKWANFRLGFIYSAGGDGVVRNCGKAMGQFNIAGDPVSLGNVAWILATCPEAEYRDGSRAVSMSLKLLEQNQNDPTVLDNLAAGYAEVGDFTSAIDAQKKAIEALKQNPELAHSDEFMLRLKQYQNNQAYREIIPLM</sequence>
<keyword evidence="1" id="KW-0732">Signal</keyword>
<keyword evidence="3" id="KW-1185">Reference proteome</keyword>
<evidence type="ECO:0008006" key="4">
    <source>
        <dbReference type="Google" id="ProtNLM"/>
    </source>
</evidence>
<evidence type="ECO:0000256" key="1">
    <source>
        <dbReference type="SAM" id="SignalP"/>
    </source>
</evidence>
<proteinExistence type="predicted"/>
<comment type="caution">
    <text evidence="2">The sequence shown here is derived from an EMBL/GenBank/DDBJ whole genome shotgun (WGS) entry which is preliminary data.</text>
</comment>
<dbReference type="Pfam" id="PF08238">
    <property type="entry name" value="Sel1"/>
    <property type="match status" value="3"/>
</dbReference>
<evidence type="ECO:0000313" key="3">
    <source>
        <dbReference type="Proteomes" id="UP000654004"/>
    </source>
</evidence>
<feature type="signal peptide" evidence="1">
    <location>
        <begin position="1"/>
        <end position="33"/>
    </location>
</feature>